<name>A0A839NEJ3_9MICO</name>
<dbReference type="EMBL" id="JACHVQ010000003">
    <property type="protein sequence ID" value="MBB2893575.1"/>
    <property type="molecule type" value="Genomic_DNA"/>
</dbReference>
<sequence>MPPLPDRSRFGDPGKVSAYATAALRRQLERDGVEDLIDELVEVNGPLDAAAIARYVDQWR</sequence>
<dbReference type="Proteomes" id="UP000559182">
    <property type="component" value="Unassembled WGS sequence"/>
</dbReference>
<gene>
    <name evidence="1" type="ORF">FHU39_003606</name>
</gene>
<dbReference type="AlphaFoldDB" id="A0A839NEJ3"/>
<organism evidence="1 2">
    <name type="scientific">Flexivirga oryzae</name>
    <dbReference type="NCBI Taxonomy" id="1794944"/>
    <lineage>
        <taxon>Bacteria</taxon>
        <taxon>Bacillati</taxon>
        <taxon>Actinomycetota</taxon>
        <taxon>Actinomycetes</taxon>
        <taxon>Micrococcales</taxon>
        <taxon>Dermacoccaceae</taxon>
        <taxon>Flexivirga</taxon>
    </lineage>
</organism>
<keyword evidence="2" id="KW-1185">Reference proteome</keyword>
<accession>A0A839NEJ3</accession>
<dbReference type="RefSeq" id="WP_183322350.1">
    <property type="nucleotide sequence ID" value="NZ_JACHVQ010000003.1"/>
</dbReference>
<reference evidence="1 2" key="1">
    <citation type="submission" date="2020-08" db="EMBL/GenBank/DDBJ databases">
        <title>Sequencing the genomes of 1000 actinobacteria strains.</title>
        <authorList>
            <person name="Klenk H.-P."/>
        </authorList>
    </citation>
    <scope>NUCLEOTIDE SEQUENCE [LARGE SCALE GENOMIC DNA]</scope>
    <source>
        <strain evidence="1 2">DSM 105369</strain>
    </source>
</reference>
<evidence type="ECO:0000313" key="2">
    <source>
        <dbReference type="Proteomes" id="UP000559182"/>
    </source>
</evidence>
<comment type="caution">
    <text evidence="1">The sequence shown here is derived from an EMBL/GenBank/DDBJ whole genome shotgun (WGS) entry which is preliminary data.</text>
</comment>
<evidence type="ECO:0000313" key="1">
    <source>
        <dbReference type="EMBL" id="MBB2893575.1"/>
    </source>
</evidence>
<proteinExistence type="predicted"/>
<protein>
    <submittedName>
        <fullName evidence="1">Uncharacterized protein</fullName>
    </submittedName>
</protein>